<evidence type="ECO:0000256" key="3">
    <source>
        <dbReference type="ARBA" id="ARBA00022989"/>
    </source>
</evidence>
<organism evidence="7">
    <name type="scientific">Streptomyces pyridomyceticus</name>
    <dbReference type="NCBI Taxonomy" id="68260"/>
    <lineage>
        <taxon>Bacteria</taxon>
        <taxon>Bacillati</taxon>
        <taxon>Actinomycetota</taxon>
        <taxon>Actinomycetes</taxon>
        <taxon>Kitasatosporales</taxon>
        <taxon>Streptomycetaceae</taxon>
        <taxon>Streptomyces</taxon>
    </lineage>
</organism>
<evidence type="ECO:0000256" key="5">
    <source>
        <dbReference type="SAM" id="Phobius"/>
    </source>
</evidence>
<dbReference type="PANTHER" id="PTHR39535:SF2">
    <property type="entry name" value="HTTM DOMAIN-CONTAINING PROTEIN"/>
    <property type="match status" value="1"/>
</dbReference>
<evidence type="ECO:0000256" key="2">
    <source>
        <dbReference type="ARBA" id="ARBA00022692"/>
    </source>
</evidence>
<dbReference type="PANTHER" id="PTHR39535">
    <property type="entry name" value="SPORULATION-DELAYING PROTEIN SDPB"/>
    <property type="match status" value="1"/>
</dbReference>
<dbReference type="EMBL" id="HM436809">
    <property type="protein sequence ID" value="AEF33075.1"/>
    <property type="molecule type" value="Genomic_DNA"/>
</dbReference>
<feature type="transmembrane region" description="Helical" evidence="5">
    <location>
        <begin position="131"/>
        <end position="151"/>
    </location>
</feature>
<evidence type="ECO:0000256" key="1">
    <source>
        <dbReference type="ARBA" id="ARBA00004127"/>
    </source>
</evidence>
<feature type="transmembrane region" description="Helical" evidence="5">
    <location>
        <begin position="229"/>
        <end position="251"/>
    </location>
</feature>
<dbReference type="AlphaFoldDB" id="F6K7F8"/>
<feature type="transmembrane region" description="Helical" evidence="5">
    <location>
        <begin position="82"/>
        <end position="101"/>
    </location>
</feature>
<feature type="domain" description="HTTM-like" evidence="6">
    <location>
        <begin position="17"/>
        <end position="297"/>
    </location>
</feature>
<dbReference type="InterPro" id="IPR052964">
    <property type="entry name" value="Sporulation_signal_mat"/>
</dbReference>
<dbReference type="InterPro" id="IPR011020">
    <property type="entry name" value="HTTM-like"/>
</dbReference>
<dbReference type="SMART" id="SM00752">
    <property type="entry name" value="HTTM"/>
    <property type="match status" value="1"/>
</dbReference>
<proteinExistence type="predicted"/>
<keyword evidence="3 5" id="KW-1133">Transmembrane helix</keyword>
<evidence type="ECO:0000313" key="7">
    <source>
        <dbReference type="EMBL" id="AEF33075.1"/>
    </source>
</evidence>
<accession>F6K7F8</accession>
<keyword evidence="4 5" id="KW-0472">Membrane</keyword>
<evidence type="ECO:0000256" key="4">
    <source>
        <dbReference type="ARBA" id="ARBA00023136"/>
    </source>
</evidence>
<sequence>MDRLKNSAASALRGVSSHPKYLVGLSLCRILLGLSTTLYYVSNIPYRDFLWGPHSYSGFEAFKALTGDQHIFSLYALSDGRTWFNLVYFVGLAVSLAWTVLGSRSLTVVHVVFMTSIYHRNYTMWEGGDALTGIVLILMMGTTANAHFSPLAKRVRARLERRAGEPHLRTSLHNTAAVLIVFQACVVYAVSALWKVAAPQWQEGTALYYISHVWQYTYSSAFPQLMDSLVLTAIVTYFTIVVQLLAVPAALTSRRWFREAVVLGIAAMHIGIMAGMGLMTFGLAMMAIDAVIVRDADYEALLRRVRLLRERVAARRGDRKAAAEEPAAEELSAA</sequence>
<evidence type="ECO:0000259" key="6">
    <source>
        <dbReference type="SMART" id="SM00752"/>
    </source>
</evidence>
<name>F6K7F8_9ACTN</name>
<gene>
    <name evidence="7" type="primary">pyr3</name>
</gene>
<dbReference type="GO" id="GO:0012505">
    <property type="term" value="C:endomembrane system"/>
    <property type="evidence" value="ECO:0007669"/>
    <property type="project" value="UniProtKB-SubCell"/>
</dbReference>
<comment type="subcellular location">
    <subcellularLocation>
        <location evidence="1">Endomembrane system</location>
        <topology evidence="1">Multi-pass membrane protein</topology>
    </subcellularLocation>
</comment>
<feature type="transmembrane region" description="Helical" evidence="5">
    <location>
        <begin position="263"/>
        <end position="288"/>
    </location>
</feature>
<keyword evidence="2 5" id="KW-0812">Transmembrane</keyword>
<protein>
    <submittedName>
        <fullName evidence="7">Membrane protein</fullName>
    </submittedName>
</protein>
<reference evidence="7" key="1">
    <citation type="journal article" date="2011" name="J. Biol. Chem.">
        <title>Identification and Characterization of the Pyridomycin Biosynthetic Gene Cluster of Streptomyces pyridomyceticus NRRL B-2517.</title>
        <authorList>
            <person name="Huang T."/>
            <person name="Wang Y."/>
            <person name="Yin J."/>
            <person name="Du Y."/>
            <person name="Tao M."/>
            <person name="Xu J."/>
            <person name="Chen W."/>
            <person name="Lin S."/>
            <person name="Deng Z."/>
        </authorList>
    </citation>
    <scope>NUCLEOTIDE SEQUENCE</scope>
    <source>
        <strain evidence="7">NRRL B-2517</strain>
    </source>
</reference>
<dbReference type="RefSeq" id="WP_030257803.1">
    <property type="nucleotide sequence ID" value="NZ_JOAY01000020.1"/>
</dbReference>
<feature type="transmembrane region" description="Helical" evidence="5">
    <location>
        <begin position="172"/>
        <end position="194"/>
    </location>
</feature>